<comment type="caution">
    <text evidence="3">The sequence shown here is derived from an EMBL/GenBank/DDBJ whole genome shotgun (WGS) entry which is preliminary data.</text>
</comment>
<dbReference type="InterPro" id="IPR004146">
    <property type="entry name" value="DC1"/>
</dbReference>
<dbReference type="PANTHER" id="PTHR32410:SF203">
    <property type="entry name" value="CYSTEINE_HISTIDINE-RICH C1 DOMAIN FAMILY PROTEIN"/>
    <property type="match status" value="1"/>
</dbReference>
<reference evidence="4" key="1">
    <citation type="submission" date="2013-09" db="EMBL/GenBank/DDBJ databases">
        <title>Corchorus olitorius genome sequencing.</title>
        <authorList>
            <person name="Alam M."/>
            <person name="Haque M.S."/>
            <person name="Islam M.S."/>
            <person name="Emdad E.M."/>
            <person name="Islam M.M."/>
            <person name="Ahmed B."/>
            <person name="Halim A."/>
            <person name="Hossen Q.M.M."/>
            <person name="Hossain M.Z."/>
            <person name="Ahmed R."/>
            <person name="Khan M.M."/>
            <person name="Islam R."/>
            <person name="Rashid M.M."/>
            <person name="Khan S.A."/>
            <person name="Rahman M.S."/>
            <person name="Alam M."/>
            <person name="Yahiya A.S."/>
            <person name="Khan M.S."/>
            <person name="Azam M.S."/>
            <person name="Haque T."/>
            <person name="Lashkar M.Z.H."/>
            <person name="Akhand A.I."/>
            <person name="Morshed G."/>
            <person name="Roy S."/>
            <person name="Uddin K.S."/>
            <person name="Rabeya T."/>
            <person name="Hossain A.S."/>
            <person name="Chowdhury A."/>
            <person name="Snigdha A.R."/>
            <person name="Mortoza M.S."/>
            <person name="Matin S.A."/>
            <person name="Hoque S.M.E."/>
            <person name="Islam M.K."/>
            <person name="Roy D.K."/>
            <person name="Haider R."/>
            <person name="Moosa M.M."/>
            <person name="Elias S.M."/>
            <person name="Hasan A.M."/>
            <person name="Jahan S."/>
            <person name="Shafiuddin M."/>
            <person name="Mahmood N."/>
            <person name="Shommy N.S."/>
        </authorList>
    </citation>
    <scope>NUCLEOTIDE SEQUENCE [LARGE SCALE GENOMIC DNA]</scope>
    <source>
        <strain evidence="4">cv. O-4</strain>
    </source>
</reference>
<feature type="domain" description="DC1" evidence="2">
    <location>
        <begin position="49"/>
        <end position="100"/>
    </location>
</feature>
<name>A0A1R3JMM8_9ROSI</name>
<dbReference type="OrthoDB" id="1001819at2759"/>
<keyword evidence="1" id="KW-0677">Repeat</keyword>
<dbReference type="InterPro" id="IPR046349">
    <property type="entry name" value="C1-like_sf"/>
</dbReference>
<keyword evidence="4" id="KW-1185">Reference proteome</keyword>
<evidence type="ECO:0000259" key="2">
    <source>
        <dbReference type="Pfam" id="PF03107"/>
    </source>
</evidence>
<gene>
    <name evidence="3" type="ORF">COLO4_15504</name>
</gene>
<dbReference type="PANTHER" id="PTHR32410">
    <property type="entry name" value="CYSTEINE/HISTIDINE-RICH C1 DOMAIN FAMILY PROTEIN"/>
    <property type="match status" value="1"/>
</dbReference>
<dbReference type="Proteomes" id="UP000187203">
    <property type="component" value="Unassembled WGS sequence"/>
</dbReference>
<dbReference type="SUPFAM" id="SSF57889">
    <property type="entry name" value="Cysteine-rich domain"/>
    <property type="match status" value="1"/>
</dbReference>
<evidence type="ECO:0000313" key="3">
    <source>
        <dbReference type="EMBL" id="OMO96108.1"/>
    </source>
</evidence>
<proteinExistence type="predicted"/>
<dbReference type="InterPro" id="IPR053192">
    <property type="entry name" value="Vacuole_Formation_Reg"/>
</dbReference>
<protein>
    <submittedName>
        <fullName evidence="3">DC1 domain-containing protein</fullName>
    </submittedName>
</protein>
<dbReference type="EMBL" id="AWUE01015692">
    <property type="protein sequence ID" value="OMO96108.1"/>
    <property type="molecule type" value="Genomic_DNA"/>
</dbReference>
<sequence length="112" mass="13087">MAWWHNYCHGCYRCKKSLSDDQPFFRCIACDINFDLECALVPRFIKSKCHIHTLTLVDSFVEDDSGEYYCDVCEEERNPKHHVYICEECQGLFVAHIECVLNKMVEEIAAAD</sequence>
<accession>A0A1R3JMM8</accession>
<dbReference type="Pfam" id="PF03107">
    <property type="entry name" value="C1_2"/>
    <property type="match status" value="1"/>
</dbReference>
<dbReference type="AlphaFoldDB" id="A0A1R3JMM8"/>
<evidence type="ECO:0000313" key="4">
    <source>
        <dbReference type="Proteomes" id="UP000187203"/>
    </source>
</evidence>
<organism evidence="3 4">
    <name type="scientific">Corchorus olitorius</name>
    <dbReference type="NCBI Taxonomy" id="93759"/>
    <lineage>
        <taxon>Eukaryota</taxon>
        <taxon>Viridiplantae</taxon>
        <taxon>Streptophyta</taxon>
        <taxon>Embryophyta</taxon>
        <taxon>Tracheophyta</taxon>
        <taxon>Spermatophyta</taxon>
        <taxon>Magnoliopsida</taxon>
        <taxon>eudicotyledons</taxon>
        <taxon>Gunneridae</taxon>
        <taxon>Pentapetalae</taxon>
        <taxon>rosids</taxon>
        <taxon>malvids</taxon>
        <taxon>Malvales</taxon>
        <taxon>Malvaceae</taxon>
        <taxon>Grewioideae</taxon>
        <taxon>Apeibeae</taxon>
        <taxon>Corchorus</taxon>
    </lineage>
</organism>
<evidence type="ECO:0000256" key="1">
    <source>
        <dbReference type="ARBA" id="ARBA00022737"/>
    </source>
</evidence>